<dbReference type="InParanoid" id="A0A059C1W8"/>
<name>A0A059C1W8_EUCGR</name>
<organism evidence="1">
    <name type="scientific">Eucalyptus grandis</name>
    <name type="common">Flooded gum</name>
    <dbReference type="NCBI Taxonomy" id="71139"/>
    <lineage>
        <taxon>Eukaryota</taxon>
        <taxon>Viridiplantae</taxon>
        <taxon>Streptophyta</taxon>
        <taxon>Embryophyta</taxon>
        <taxon>Tracheophyta</taxon>
        <taxon>Spermatophyta</taxon>
        <taxon>Magnoliopsida</taxon>
        <taxon>eudicotyledons</taxon>
        <taxon>Gunneridae</taxon>
        <taxon>Pentapetalae</taxon>
        <taxon>rosids</taxon>
        <taxon>malvids</taxon>
        <taxon>Myrtales</taxon>
        <taxon>Myrtaceae</taxon>
        <taxon>Myrtoideae</taxon>
        <taxon>Eucalypteae</taxon>
        <taxon>Eucalyptus</taxon>
    </lineage>
</organism>
<evidence type="ECO:0000313" key="1">
    <source>
        <dbReference type="EMBL" id="KCW72244.1"/>
    </source>
</evidence>
<sequence length="101" mass="11917">MISFPIISVQNKSEKQVMIDIEMFKLRTREPLRMFLRLLEIYKPTRDGPAFQQIKKCSGTAQLLTWMNSSAHYESTVCYLHRHFFKHEVSILSLPCRPNNT</sequence>
<dbReference type="Gramene" id="KCW72244">
    <property type="protein sequence ID" value="KCW72244"/>
    <property type="gene ID" value="EUGRSUZ_E00692"/>
</dbReference>
<protein>
    <submittedName>
        <fullName evidence="1">Uncharacterized protein</fullName>
    </submittedName>
</protein>
<dbReference type="EMBL" id="KK198757">
    <property type="protein sequence ID" value="KCW72244.1"/>
    <property type="molecule type" value="Genomic_DNA"/>
</dbReference>
<reference evidence="1" key="1">
    <citation type="submission" date="2013-07" db="EMBL/GenBank/DDBJ databases">
        <title>The genome of Eucalyptus grandis.</title>
        <authorList>
            <person name="Schmutz J."/>
            <person name="Hayes R."/>
            <person name="Myburg A."/>
            <person name="Tuskan G."/>
            <person name="Grattapaglia D."/>
            <person name="Rokhsar D.S."/>
        </authorList>
    </citation>
    <scope>NUCLEOTIDE SEQUENCE</scope>
    <source>
        <tissue evidence="1">Leaf extractions</tissue>
    </source>
</reference>
<accession>A0A059C1W8</accession>
<gene>
    <name evidence="1" type="ORF">EUGRSUZ_E00692</name>
</gene>
<proteinExistence type="predicted"/>
<dbReference type="AlphaFoldDB" id="A0A059C1W8"/>